<dbReference type="EMBL" id="JAQSIO010000007">
    <property type="protein sequence ID" value="MDD0816406.1"/>
    <property type="molecule type" value="Genomic_DNA"/>
</dbReference>
<evidence type="ECO:0000313" key="1">
    <source>
        <dbReference type="EMBL" id="MDD0816406.1"/>
    </source>
</evidence>
<dbReference type="InterPro" id="IPR037238">
    <property type="entry name" value="YbiA-like_sf"/>
</dbReference>
<protein>
    <submittedName>
        <fullName evidence="1">Uncharacterized protein</fullName>
    </submittedName>
</protein>
<dbReference type="SUPFAM" id="SSF143990">
    <property type="entry name" value="YbiA-like"/>
    <property type="match status" value="1"/>
</dbReference>
<accession>A0ABT5MMI8</accession>
<dbReference type="Proteomes" id="UP001528672">
    <property type="component" value="Unassembled WGS sequence"/>
</dbReference>
<dbReference type="RefSeq" id="WP_273928157.1">
    <property type="nucleotide sequence ID" value="NZ_JAQSIO010000007.1"/>
</dbReference>
<proteinExistence type="predicted"/>
<organism evidence="1 2">
    <name type="scientific">Curvibacter microcysteis</name>
    <dbReference type="NCBI Taxonomy" id="3026419"/>
    <lineage>
        <taxon>Bacteria</taxon>
        <taxon>Pseudomonadati</taxon>
        <taxon>Pseudomonadota</taxon>
        <taxon>Betaproteobacteria</taxon>
        <taxon>Burkholderiales</taxon>
        <taxon>Comamonadaceae</taxon>
        <taxon>Curvibacter</taxon>
    </lineage>
</organism>
<gene>
    <name evidence="1" type="ORF">PSQ39_17335</name>
</gene>
<comment type="caution">
    <text evidence="1">The sequence shown here is derived from an EMBL/GenBank/DDBJ whole genome shotgun (WGS) entry which is preliminary data.</text>
</comment>
<keyword evidence="2" id="KW-1185">Reference proteome</keyword>
<sequence>MVLEQLLLQPLRRIELIQPWRAAGNRPGVVGDSLLAGAMALHFEHSALVFRSPLRFSACQTGTVIGFRSNGAVQTLGYRFDVVPAEDVGGLFSACEPRLSLRPDQWPGLCHVGKAQSVFLLADLGQHGASNCLRLRLLDRGWCSVMYRRDLDGAIELSPQDERAEVPSISVRSPEDEFGWLHPASAHPFVLEGQYWRTAHPRDWPWPLAPEWRSQPLSSEYRRVMKAALRARFEQHGNLRRRFLALGISVVVTGVADGLIEELAAELREIY</sequence>
<evidence type="ECO:0000313" key="2">
    <source>
        <dbReference type="Proteomes" id="UP001528672"/>
    </source>
</evidence>
<reference evidence="1 2" key="1">
    <citation type="submission" date="2023-02" db="EMBL/GenBank/DDBJ databases">
        <title>Bacterial whole genome sequence for Curvibacter sp. HBC28.</title>
        <authorList>
            <person name="Le V."/>
            <person name="Ko S.-R."/>
            <person name="Ahn C.-Y."/>
            <person name="Oh H.-M."/>
        </authorList>
    </citation>
    <scope>NUCLEOTIDE SEQUENCE [LARGE SCALE GENOMIC DNA]</scope>
    <source>
        <strain evidence="1 2">HBC28</strain>
    </source>
</reference>
<name>A0ABT5MMI8_9BURK</name>